<name>A0AAD9FTN3_PAPLA</name>
<reference evidence="2" key="1">
    <citation type="submission" date="2023-02" db="EMBL/GenBank/DDBJ databases">
        <title>Identification and recombinant expression of a fungal hydrolase from Papiliotrema laurentii that hydrolyzes apple cutin and clears colloidal polyester polyurethane.</title>
        <authorList>
            <consortium name="DOE Joint Genome Institute"/>
            <person name="Roman V.A."/>
            <person name="Bojanowski C."/>
            <person name="Crable B.R."/>
            <person name="Wagner D.N."/>
            <person name="Hung C.S."/>
            <person name="Nadeau L.J."/>
            <person name="Schratz L."/>
            <person name="Haridas S."/>
            <person name="Pangilinan J."/>
            <person name="Lipzen A."/>
            <person name="Na H."/>
            <person name="Yan M."/>
            <person name="Ng V."/>
            <person name="Grigoriev I.V."/>
            <person name="Spatafora J.W."/>
            <person name="Barlow D."/>
            <person name="Biffinger J."/>
            <person name="Kelley-Loughnane N."/>
            <person name="Varaljay V.A."/>
            <person name="Crookes-Goodson W.J."/>
        </authorList>
    </citation>
    <scope>NUCLEOTIDE SEQUENCE</scope>
    <source>
        <strain evidence="2">5307AH</strain>
    </source>
</reference>
<dbReference type="Proteomes" id="UP001182556">
    <property type="component" value="Unassembled WGS sequence"/>
</dbReference>
<dbReference type="EMBL" id="JAODAN010000002">
    <property type="protein sequence ID" value="KAK1926027.1"/>
    <property type="molecule type" value="Genomic_DNA"/>
</dbReference>
<sequence length="632" mass="68536">MPPTAAQSGGEGSRLDDEGGRTKEKRHRAREGQRGYGDTTTPLPVNRDSRAPRRTATPLASDSHAPKNMVDAVKGCFIPAELLSRGRKCHKSAPRRSPTPTSPFFEAKVADCYCPPTSRCVHQSVDNDGRRDSANSEASEGIFIDARLGSEEREWERTIPSAYTATTPETWSNRLAGSRTGHTIAHSLAHRRVGDPLVHSPGDATHIIVKVDLLAPGRPVLATHGELAREAGTGRNLFDFVTLWGNVFEQGQVVYTATRALVHWEWLQECFMYEELVPNKEEWEIWRGFRRASPATRPHDIWWDSSPVALPLLPLLPRLRGRPRHGDLNRREGHCPGRVVRRHLEAFRVPAFKKVPLDDHPTHILILLDSASLDIHGLPRQQLNRQEAKLLATDLVALYGTVVETGTVIQNAEKTIVPAECGVGPAGGAASTPPSAGIPGPSRLGEHTMEELAALGLDYVGPHASPAPLVAPGAAPVGLLPGPSISAPPPPLPLSASKPHPSSPPTSLGKRKERLAEVGSPQRPARPPPFALMSPPPSGVAGPSNWREAVESGSGRLEHTMEELHDLMFDSKGNATTRSGMHQLPDALSALPTTPIPTSPSRPRAGSKERSHMGRKGGRFFPPLPWKAYMAR</sequence>
<protein>
    <submittedName>
        <fullName evidence="2">Uncharacterized protein</fullName>
    </submittedName>
</protein>
<feature type="compositionally biased region" description="Pro residues" evidence="1">
    <location>
        <begin position="524"/>
        <end position="538"/>
    </location>
</feature>
<comment type="caution">
    <text evidence="2">The sequence shown here is derived from an EMBL/GenBank/DDBJ whole genome shotgun (WGS) entry which is preliminary data.</text>
</comment>
<accession>A0AAD9FTN3</accession>
<gene>
    <name evidence="2" type="ORF">DB88DRAFT_544331</name>
</gene>
<evidence type="ECO:0000256" key="1">
    <source>
        <dbReference type="SAM" id="MobiDB-lite"/>
    </source>
</evidence>
<feature type="region of interest" description="Disordered" evidence="1">
    <location>
        <begin position="587"/>
        <end position="619"/>
    </location>
</feature>
<evidence type="ECO:0000313" key="2">
    <source>
        <dbReference type="EMBL" id="KAK1926027.1"/>
    </source>
</evidence>
<organism evidence="2 3">
    <name type="scientific">Papiliotrema laurentii</name>
    <name type="common">Cryptococcus laurentii</name>
    <dbReference type="NCBI Taxonomy" id="5418"/>
    <lineage>
        <taxon>Eukaryota</taxon>
        <taxon>Fungi</taxon>
        <taxon>Dikarya</taxon>
        <taxon>Basidiomycota</taxon>
        <taxon>Agaricomycotina</taxon>
        <taxon>Tremellomycetes</taxon>
        <taxon>Tremellales</taxon>
        <taxon>Rhynchogastremaceae</taxon>
        <taxon>Papiliotrema</taxon>
    </lineage>
</organism>
<feature type="region of interest" description="Disordered" evidence="1">
    <location>
        <begin position="1"/>
        <end position="66"/>
    </location>
</feature>
<dbReference type="AlphaFoldDB" id="A0AAD9FTN3"/>
<feature type="region of interest" description="Disordered" evidence="1">
    <location>
        <begin position="486"/>
        <end position="548"/>
    </location>
</feature>
<proteinExistence type="predicted"/>
<evidence type="ECO:0000313" key="3">
    <source>
        <dbReference type="Proteomes" id="UP001182556"/>
    </source>
</evidence>
<keyword evidence="3" id="KW-1185">Reference proteome</keyword>
<feature type="compositionally biased region" description="Basic and acidic residues" evidence="1">
    <location>
        <begin position="13"/>
        <end position="22"/>
    </location>
</feature>
<feature type="compositionally biased region" description="Low complexity" evidence="1">
    <location>
        <begin position="494"/>
        <end position="508"/>
    </location>
</feature>